<dbReference type="EMBL" id="JBEDUW010000004">
    <property type="protein sequence ID" value="KAK9932318.1"/>
    <property type="molecule type" value="Genomic_DNA"/>
</dbReference>
<accession>A0AAW1X5P6</accession>
<comment type="caution">
    <text evidence="2">The sequence shown here is derived from an EMBL/GenBank/DDBJ whole genome shotgun (WGS) entry which is preliminary data.</text>
</comment>
<sequence length="189" mass="20794">MDENLSILGFMNLNLVLSGRKSVLSMSVSGTFVIGAVELGILLNSVIGMMLRPRLILYGPELCVSVTRKLNFDETERIVSHMILLFGMVLVVSEVNLNCGAQLLMNPPILSSPTDSSIHINSRGESLNKDAYRSPIILLDFSDNDMDTSVNQVYHVTEASDEEECGALVPILIKSNSPNCIRSKFGHYF</sequence>
<reference evidence="2 3" key="1">
    <citation type="journal article" date="2023" name="G3 (Bethesda)">
        <title>A chromosome-length genome assembly and annotation of blackberry (Rubus argutus, cv. 'Hillquist').</title>
        <authorList>
            <person name="Bruna T."/>
            <person name="Aryal R."/>
            <person name="Dudchenko O."/>
            <person name="Sargent D.J."/>
            <person name="Mead D."/>
            <person name="Buti M."/>
            <person name="Cavallini A."/>
            <person name="Hytonen T."/>
            <person name="Andres J."/>
            <person name="Pham M."/>
            <person name="Weisz D."/>
            <person name="Mascagni F."/>
            <person name="Usai G."/>
            <person name="Natali L."/>
            <person name="Bassil N."/>
            <person name="Fernandez G.E."/>
            <person name="Lomsadze A."/>
            <person name="Armour M."/>
            <person name="Olukolu B."/>
            <person name="Poorten T."/>
            <person name="Britton C."/>
            <person name="Davik J."/>
            <person name="Ashrafi H."/>
            <person name="Aiden E.L."/>
            <person name="Borodovsky M."/>
            <person name="Worthington M."/>
        </authorList>
    </citation>
    <scope>NUCLEOTIDE SEQUENCE [LARGE SCALE GENOMIC DNA]</scope>
    <source>
        <strain evidence="2">PI 553951</strain>
    </source>
</reference>
<gene>
    <name evidence="2" type="ORF">M0R45_019561</name>
</gene>
<name>A0AAW1X5P6_RUBAR</name>
<organism evidence="2 3">
    <name type="scientific">Rubus argutus</name>
    <name type="common">Southern blackberry</name>
    <dbReference type="NCBI Taxonomy" id="59490"/>
    <lineage>
        <taxon>Eukaryota</taxon>
        <taxon>Viridiplantae</taxon>
        <taxon>Streptophyta</taxon>
        <taxon>Embryophyta</taxon>
        <taxon>Tracheophyta</taxon>
        <taxon>Spermatophyta</taxon>
        <taxon>Magnoliopsida</taxon>
        <taxon>eudicotyledons</taxon>
        <taxon>Gunneridae</taxon>
        <taxon>Pentapetalae</taxon>
        <taxon>rosids</taxon>
        <taxon>fabids</taxon>
        <taxon>Rosales</taxon>
        <taxon>Rosaceae</taxon>
        <taxon>Rosoideae</taxon>
        <taxon>Rosoideae incertae sedis</taxon>
        <taxon>Rubus</taxon>
    </lineage>
</organism>
<keyword evidence="1" id="KW-0812">Transmembrane</keyword>
<keyword evidence="1" id="KW-1133">Transmembrane helix</keyword>
<keyword evidence="3" id="KW-1185">Reference proteome</keyword>
<dbReference type="AlphaFoldDB" id="A0AAW1X5P6"/>
<feature type="transmembrane region" description="Helical" evidence="1">
    <location>
        <begin position="23"/>
        <end position="47"/>
    </location>
</feature>
<dbReference type="Proteomes" id="UP001457282">
    <property type="component" value="Unassembled WGS sequence"/>
</dbReference>
<evidence type="ECO:0000313" key="2">
    <source>
        <dbReference type="EMBL" id="KAK9932318.1"/>
    </source>
</evidence>
<protein>
    <submittedName>
        <fullName evidence="2">Uncharacterized protein</fullName>
    </submittedName>
</protein>
<keyword evidence="1" id="KW-0472">Membrane</keyword>
<evidence type="ECO:0000313" key="3">
    <source>
        <dbReference type="Proteomes" id="UP001457282"/>
    </source>
</evidence>
<proteinExistence type="predicted"/>
<evidence type="ECO:0000256" key="1">
    <source>
        <dbReference type="SAM" id="Phobius"/>
    </source>
</evidence>